<dbReference type="Proteomes" id="UP000699042">
    <property type="component" value="Unassembled WGS sequence"/>
</dbReference>
<proteinExistence type="predicted"/>
<organism evidence="1 2">
    <name type="scientific">Colletotrichum scovillei</name>
    <dbReference type="NCBI Taxonomy" id="1209932"/>
    <lineage>
        <taxon>Eukaryota</taxon>
        <taxon>Fungi</taxon>
        <taxon>Dikarya</taxon>
        <taxon>Ascomycota</taxon>
        <taxon>Pezizomycotina</taxon>
        <taxon>Sordariomycetes</taxon>
        <taxon>Hypocreomycetidae</taxon>
        <taxon>Glomerellales</taxon>
        <taxon>Glomerellaceae</taxon>
        <taxon>Colletotrichum</taxon>
        <taxon>Colletotrichum acutatum species complex</taxon>
    </lineage>
</organism>
<keyword evidence="2" id="KW-1185">Reference proteome</keyword>
<evidence type="ECO:0000313" key="1">
    <source>
        <dbReference type="EMBL" id="KAG7046412.1"/>
    </source>
</evidence>
<feature type="non-terminal residue" evidence="1">
    <location>
        <position position="1"/>
    </location>
</feature>
<comment type="caution">
    <text evidence="1">The sequence shown here is derived from an EMBL/GenBank/DDBJ whole genome shotgun (WGS) entry which is preliminary data.</text>
</comment>
<accession>A0A9P7QYL1</accession>
<reference evidence="1" key="1">
    <citation type="submission" date="2021-05" db="EMBL/GenBank/DDBJ databases">
        <title>Comparative genomics of three Colletotrichum scovillei strains and genetic complementation revealed genes involved fungal growth and virulence on chili pepper.</title>
        <authorList>
            <person name="Hsieh D.-K."/>
            <person name="Chuang S.-C."/>
            <person name="Chen C.-Y."/>
            <person name="Chao Y.-T."/>
            <person name="Lu M.-Y.J."/>
            <person name="Lee M.-H."/>
            <person name="Shih M.-C."/>
        </authorList>
    </citation>
    <scope>NUCLEOTIDE SEQUENCE</scope>
    <source>
        <strain evidence="1">Coll-153</strain>
    </source>
</reference>
<sequence length="31" mass="3392">IDGLRYLTLVLALVEVKTAKRGRHPGTVLCV</sequence>
<dbReference type="AlphaFoldDB" id="A0A9P7QYL1"/>
<protein>
    <submittedName>
        <fullName evidence="1">Uncharacterized protein</fullName>
    </submittedName>
</protein>
<name>A0A9P7QYL1_9PEZI</name>
<gene>
    <name evidence="1" type="ORF">JMJ77_014643</name>
</gene>
<feature type="non-terminal residue" evidence="1">
    <location>
        <position position="31"/>
    </location>
</feature>
<evidence type="ECO:0000313" key="2">
    <source>
        <dbReference type="Proteomes" id="UP000699042"/>
    </source>
</evidence>
<dbReference type="EMBL" id="JAESDN010000008">
    <property type="protein sequence ID" value="KAG7046412.1"/>
    <property type="molecule type" value="Genomic_DNA"/>
</dbReference>